<dbReference type="InterPro" id="IPR007061">
    <property type="entry name" value="MST-like"/>
</dbReference>
<reference evidence="1" key="1">
    <citation type="submission" date="2024-05" db="EMBL/GenBank/DDBJ databases">
        <authorList>
            <person name="Cai S.Y."/>
            <person name="Jin L.M."/>
            <person name="Li H.R."/>
        </authorList>
    </citation>
    <scope>NUCLEOTIDE SEQUENCE</scope>
    <source>
        <strain evidence="1">A5-74</strain>
    </source>
</reference>
<dbReference type="Gene3D" id="1.20.120.450">
    <property type="entry name" value="dinb family like domain"/>
    <property type="match status" value="1"/>
</dbReference>
<proteinExistence type="predicted"/>
<dbReference type="SUPFAM" id="SSF109854">
    <property type="entry name" value="DinB/YfiT-like putative metalloenzymes"/>
    <property type="match status" value="1"/>
</dbReference>
<sequence>MTATDATSRTPNIDLADYPEPPVAGDEVAALLASLDRLRFYIAWKCGGLTAEQLDQRLPPSAITLAGMLQHLARTENSWFSWVLWGERPRSPWDQQDTPDEWANPYLGGERDPEALMALWQQSCAESREQTARALAAGGLDHPGAMDWGDSHPNLRRIVHDMIEEYGRHVGHVDLIRESIDGLVGEDPA</sequence>
<dbReference type="EMBL" id="CP159218">
    <property type="protein sequence ID" value="XCG62807.1"/>
    <property type="molecule type" value="Genomic_DNA"/>
</dbReference>
<organism evidence="1">
    <name type="scientific">Nakamurella sp. A5-74</name>
    <dbReference type="NCBI Taxonomy" id="3158264"/>
    <lineage>
        <taxon>Bacteria</taxon>
        <taxon>Bacillati</taxon>
        <taxon>Actinomycetota</taxon>
        <taxon>Actinomycetes</taxon>
        <taxon>Nakamurellales</taxon>
        <taxon>Nakamurellaceae</taxon>
        <taxon>Nakamurella</taxon>
    </lineage>
</organism>
<gene>
    <name evidence="1" type="ORF">ABLG96_16510</name>
</gene>
<protein>
    <submittedName>
        <fullName evidence="1">DinB family protein</fullName>
    </submittedName>
</protein>
<dbReference type="RefSeq" id="WP_353648422.1">
    <property type="nucleotide sequence ID" value="NZ_CP159218.1"/>
</dbReference>
<dbReference type="AlphaFoldDB" id="A0AAU8DKP6"/>
<evidence type="ECO:0000313" key="1">
    <source>
        <dbReference type="EMBL" id="XCG62807.1"/>
    </source>
</evidence>
<dbReference type="Pfam" id="PF04978">
    <property type="entry name" value="MST"/>
    <property type="match status" value="1"/>
</dbReference>
<dbReference type="InterPro" id="IPR034660">
    <property type="entry name" value="DinB/YfiT-like"/>
</dbReference>
<name>A0AAU8DKP6_9ACTN</name>
<accession>A0AAU8DKP6</accession>